<dbReference type="Pfam" id="PF03466">
    <property type="entry name" value="LysR_substrate"/>
    <property type="match status" value="1"/>
</dbReference>
<dbReference type="Gene3D" id="1.10.10.10">
    <property type="entry name" value="Winged helix-like DNA-binding domain superfamily/Winged helix DNA-binding domain"/>
    <property type="match status" value="1"/>
</dbReference>
<evidence type="ECO:0000256" key="1">
    <source>
        <dbReference type="ARBA" id="ARBA00009437"/>
    </source>
</evidence>
<dbReference type="EMBL" id="JARJBC010000005">
    <property type="protein sequence ID" value="MDF3289703.1"/>
    <property type="molecule type" value="Genomic_DNA"/>
</dbReference>
<dbReference type="PRINTS" id="PR00039">
    <property type="entry name" value="HTHLYSR"/>
</dbReference>
<dbReference type="InterPro" id="IPR036388">
    <property type="entry name" value="WH-like_DNA-bd_sf"/>
</dbReference>
<reference evidence="6 7" key="1">
    <citation type="submission" date="2023-03" db="EMBL/GenBank/DDBJ databases">
        <title>Draft genome sequence of Streptomyces sp. RB6PN23 isolated from peat swamp forest in Thailand.</title>
        <authorList>
            <person name="Klaysubun C."/>
            <person name="Duangmal K."/>
        </authorList>
    </citation>
    <scope>NUCLEOTIDE SEQUENCE [LARGE SCALE GENOMIC DNA]</scope>
    <source>
        <strain evidence="6 7">RB6PN23</strain>
    </source>
</reference>
<comment type="similarity">
    <text evidence="1">Belongs to the LysR transcriptional regulatory family.</text>
</comment>
<accession>A0ABT5ZL41</accession>
<sequence length="306" mass="32248">MEWSSTALRVLRTIAERGSFTAAAAALGYSQSAVSRQMAALERAADARLFERRPGGAGVRLTAAGVTLLRHASAALDEVDRAERIMHGAEPGGGSVRLGVFKSVGAAILPETLALMRGRRPDVQVVTREGSTPSLVRGLRATTLDLAVISSRPPHPAPDDQSPPLRLDVLLEGDLLVAVPARGELGRDGSVTLAELRDVTWISSTQAARGEPELGVWPALPQRPVVGHQAQDWLSKFALVAAGCGVTTLPPYLVGLLPDNVRVVRVREGAPVSRRVLLARPPGAQTDAAAELADCLREAAEHLPVG</sequence>
<dbReference type="InterPro" id="IPR005119">
    <property type="entry name" value="LysR_subst-bd"/>
</dbReference>
<evidence type="ECO:0000313" key="6">
    <source>
        <dbReference type="EMBL" id="MDF3289703.1"/>
    </source>
</evidence>
<dbReference type="SUPFAM" id="SSF53850">
    <property type="entry name" value="Periplasmic binding protein-like II"/>
    <property type="match status" value="1"/>
</dbReference>
<dbReference type="PANTHER" id="PTHR30346">
    <property type="entry name" value="TRANSCRIPTIONAL DUAL REGULATOR HCAR-RELATED"/>
    <property type="match status" value="1"/>
</dbReference>
<dbReference type="Pfam" id="PF00126">
    <property type="entry name" value="HTH_1"/>
    <property type="match status" value="1"/>
</dbReference>
<proteinExistence type="inferred from homology"/>
<evidence type="ECO:0000313" key="7">
    <source>
        <dbReference type="Proteomes" id="UP001216579"/>
    </source>
</evidence>
<evidence type="ECO:0000256" key="2">
    <source>
        <dbReference type="ARBA" id="ARBA00023015"/>
    </source>
</evidence>
<dbReference type="InterPro" id="IPR036390">
    <property type="entry name" value="WH_DNA-bd_sf"/>
</dbReference>
<dbReference type="RefSeq" id="WP_276093226.1">
    <property type="nucleotide sequence ID" value="NZ_JARJBC010000005.1"/>
</dbReference>
<dbReference type="SUPFAM" id="SSF46785">
    <property type="entry name" value="Winged helix' DNA-binding domain"/>
    <property type="match status" value="1"/>
</dbReference>
<dbReference type="InterPro" id="IPR000847">
    <property type="entry name" value="LysR_HTH_N"/>
</dbReference>
<comment type="caution">
    <text evidence="6">The sequence shown here is derived from an EMBL/GenBank/DDBJ whole genome shotgun (WGS) entry which is preliminary data.</text>
</comment>
<dbReference type="PROSITE" id="PS50931">
    <property type="entry name" value="HTH_LYSR"/>
    <property type="match status" value="1"/>
</dbReference>
<name>A0ABT5ZL41_9ACTN</name>
<organism evidence="6 7">
    <name type="scientific">Streptomyces silvisoli</name>
    <dbReference type="NCBI Taxonomy" id="3034235"/>
    <lineage>
        <taxon>Bacteria</taxon>
        <taxon>Bacillati</taxon>
        <taxon>Actinomycetota</taxon>
        <taxon>Actinomycetes</taxon>
        <taxon>Kitasatosporales</taxon>
        <taxon>Streptomycetaceae</taxon>
        <taxon>Streptomyces</taxon>
    </lineage>
</organism>
<keyword evidence="2" id="KW-0805">Transcription regulation</keyword>
<evidence type="ECO:0000256" key="4">
    <source>
        <dbReference type="ARBA" id="ARBA00023163"/>
    </source>
</evidence>
<keyword evidence="3" id="KW-0238">DNA-binding</keyword>
<keyword evidence="4" id="KW-0804">Transcription</keyword>
<evidence type="ECO:0000256" key="3">
    <source>
        <dbReference type="ARBA" id="ARBA00023125"/>
    </source>
</evidence>
<keyword evidence="7" id="KW-1185">Reference proteome</keyword>
<gene>
    <name evidence="6" type="ORF">P3G67_10735</name>
</gene>
<dbReference type="Gene3D" id="3.40.190.10">
    <property type="entry name" value="Periplasmic binding protein-like II"/>
    <property type="match status" value="2"/>
</dbReference>
<dbReference type="Proteomes" id="UP001216579">
    <property type="component" value="Unassembled WGS sequence"/>
</dbReference>
<protein>
    <submittedName>
        <fullName evidence="6">LysR family transcriptional regulator</fullName>
    </submittedName>
</protein>
<dbReference type="PANTHER" id="PTHR30346:SF29">
    <property type="entry name" value="LYSR SUBSTRATE-BINDING"/>
    <property type="match status" value="1"/>
</dbReference>
<evidence type="ECO:0000259" key="5">
    <source>
        <dbReference type="PROSITE" id="PS50931"/>
    </source>
</evidence>
<feature type="domain" description="HTH lysR-type" evidence="5">
    <location>
        <begin position="1"/>
        <end position="62"/>
    </location>
</feature>